<dbReference type="Gene3D" id="3.40.50.2300">
    <property type="match status" value="1"/>
</dbReference>
<dbReference type="InterPro" id="IPR011006">
    <property type="entry name" value="CheY-like_superfamily"/>
</dbReference>
<dbReference type="InterPro" id="IPR016032">
    <property type="entry name" value="Sig_transdc_resp-reg_C-effctor"/>
</dbReference>
<keyword evidence="4" id="KW-0804">Transcription</keyword>
<reference evidence="8 9" key="1">
    <citation type="submission" date="2017-06" db="EMBL/GenBank/DDBJ databases">
        <authorList>
            <person name="Kim H.J."/>
            <person name="Triplett B.A."/>
        </authorList>
    </citation>
    <scope>NUCLEOTIDE SEQUENCE [LARGE SCALE GENOMIC DNA]</scope>
    <source>
        <strain evidence="8 9">DSM 43151</strain>
    </source>
</reference>
<evidence type="ECO:0000313" key="9">
    <source>
        <dbReference type="Proteomes" id="UP000198415"/>
    </source>
</evidence>
<protein>
    <submittedName>
        <fullName evidence="8">Two component transcriptional regulator, LuxR family</fullName>
    </submittedName>
</protein>
<evidence type="ECO:0000256" key="3">
    <source>
        <dbReference type="ARBA" id="ARBA00023125"/>
    </source>
</evidence>
<dbReference type="InterPro" id="IPR039420">
    <property type="entry name" value="WalR-like"/>
</dbReference>
<dbReference type="Proteomes" id="UP000198415">
    <property type="component" value="Unassembled WGS sequence"/>
</dbReference>
<evidence type="ECO:0000256" key="1">
    <source>
        <dbReference type="ARBA" id="ARBA00022553"/>
    </source>
</evidence>
<dbReference type="GO" id="GO:0003677">
    <property type="term" value="F:DNA binding"/>
    <property type="evidence" value="ECO:0007669"/>
    <property type="project" value="UniProtKB-KW"/>
</dbReference>
<dbReference type="PRINTS" id="PR00038">
    <property type="entry name" value="HTHLUXR"/>
</dbReference>
<dbReference type="PROSITE" id="PS50043">
    <property type="entry name" value="HTH_LUXR_2"/>
    <property type="match status" value="1"/>
</dbReference>
<keyword evidence="9" id="KW-1185">Reference proteome</keyword>
<organism evidence="8 9">
    <name type="scientific">Actinoplanes regularis</name>
    <dbReference type="NCBI Taxonomy" id="52697"/>
    <lineage>
        <taxon>Bacteria</taxon>
        <taxon>Bacillati</taxon>
        <taxon>Actinomycetota</taxon>
        <taxon>Actinomycetes</taxon>
        <taxon>Micromonosporales</taxon>
        <taxon>Micromonosporaceae</taxon>
        <taxon>Actinoplanes</taxon>
    </lineage>
</organism>
<dbReference type="AlphaFoldDB" id="A0A239JS62"/>
<dbReference type="GO" id="GO:0006355">
    <property type="term" value="P:regulation of DNA-templated transcription"/>
    <property type="evidence" value="ECO:0007669"/>
    <property type="project" value="InterPro"/>
</dbReference>
<dbReference type="SMART" id="SM00421">
    <property type="entry name" value="HTH_LUXR"/>
    <property type="match status" value="1"/>
</dbReference>
<dbReference type="PANTHER" id="PTHR43214:SF24">
    <property type="entry name" value="TRANSCRIPTIONAL REGULATORY PROTEIN NARL-RELATED"/>
    <property type="match status" value="1"/>
</dbReference>
<keyword evidence="2" id="KW-0805">Transcription regulation</keyword>
<gene>
    <name evidence="8" type="ORF">SAMN06264365_13727</name>
</gene>
<dbReference type="Pfam" id="PF00072">
    <property type="entry name" value="Response_reg"/>
    <property type="match status" value="1"/>
</dbReference>
<dbReference type="PROSITE" id="PS50110">
    <property type="entry name" value="RESPONSE_REGULATORY"/>
    <property type="match status" value="1"/>
</dbReference>
<dbReference type="GO" id="GO:0000160">
    <property type="term" value="P:phosphorelay signal transduction system"/>
    <property type="evidence" value="ECO:0007669"/>
    <property type="project" value="InterPro"/>
</dbReference>
<evidence type="ECO:0000256" key="2">
    <source>
        <dbReference type="ARBA" id="ARBA00023015"/>
    </source>
</evidence>
<dbReference type="InterPro" id="IPR000792">
    <property type="entry name" value="Tscrpt_reg_LuxR_C"/>
</dbReference>
<feature type="modified residue" description="4-aspartylphosphate" evidence="5">
    <location>
        <position position="55"/>
    </location>
</feature>
<dbReference type="CDD" id="cd17535">
    <property type="entry name" value="REC_NarL-like"/>
    <property type="match status" value="1"/>
</dbReference>
<dbReference type="SMART" id="SM00448">
    <property type="entry name" value="REC"/>
    <property type="match status" value="1"/>
</dbReference>
<dbReference type="PANTHER" id="PTHR43214">
    <property type="entry name" value="TWO-COMPONENT RESPONSE REGULATOR"/>
    <property type="match status" value="1"/>
</dbReference>
<keyword evidence="1 5" id="KW-0597">Phosphoprotein</keyword>
<dbReference type="CDD" id="cd06170">
    <property type="entry name" value="LuxR_C_like"/>
    <property type="match status" value="1"/>
</dbReference>
<dbReference type="Pfam" id="PF00196">
    <property type="entry name" value="GerE"/>
    <property type="match status" value="1"/>
</dbReference>
<sequence>MTIRVLLADDQALIRGGFRLILDAEPGIDVVGEATNGREAVDLARSSRTDLVLMDIRMPDVDGLEATRLIAGDEDLAGVRVLILTTFENDDNVVRALRAGASGFLGKNVEPADLVRAVQTVAAGESLLSPTATRSLITRFLSQPELPPLPAAGPLDGLTDREREVLTFVAHGLSNDDIADRLCLSPLTAKTHVNRAMTKLGVRDRAQLVVLAYQNGLVRPGDQIA</sequence>
<keyword evidence="3" id="KW-0238">DNA-binding</keyword>
<dbReference type="EMBL" id="FZNR01000037">
    <property type="protein sequence ID" value="SNT08193.1"/>
    <property type="molecule type" value="Genomic_DNA"/>
</dbReference>
<evidence type="ECO:0000313" key="8">
    <source>
        <dbReference type="EMBL" id="SNT08193.1"/>
    </source>
</evidence>
<accession>A0A239JS62</accession>
<name>A0A239JS62_9ACTN</name>
<feature type="domain" description="Response regulatory" evidence="7">
    <location>
        <begin position="4"/>
        <end position="122"/>
    </location>
</feature>
<dbReference type="SUPFAM" id="SSF46894">
    <property type="entry name" value="C-terminal effector domain of the bipartite response regulators"/>
    <property type="match status" value="1"/>
</dbReference>
<dbReference type="SUPFAM" id="SSF52172">
    <property type="entry name" value="CheY-like"/>
    <property type="match status" value="1"/>
</dbReference>
<proteinExistence type="predicted"/>
<dbReference type="OrthoDB" id="9808843at2"/>
<evidence type="ECO:0000256" key="4">
    <source>
        <dbReference type="ARBA" id="ARBA00023163"/>
    </source>
</evidence>
<evidence type="ECO:0000259" key="7">
    <source>
        <dbReference type="PROSITE" id="PS50110"/>
    </source>
</evidence>
<dbReference type="InterPro" id="IPR058245">
    <property type="entry name" value="NreC/VraR/RcsB-like_REC"/>
</dbReference>
<evidence type="ECO:0000259" key="6">
    <source>
        <dbReference type="PROSITE" id="PS50043"/>
    </source>
</evidence>
<evidence type="ECO:0000256" key="5">
    <source>
        <dbReference type="PROSITE-ProRule" id="PRU00169"/>
    </source>
</evidence>
<dbReference type="RefSeq" id="WP_089299062.1">
    <property type="nucleotide sequence ID" value="NZ_BOMU01000129.1"/>
</dbReference>
<feature type="domain" description="HTH luxR-type" evidence="6">
    <location>
        <begin position="151"/>
        <end position="216"/>
    </location>
</feature>
<dbReference type="InterPro" id="IPR001789">
    <property type="entry name" value="Sig_transdc_resp-reg_receiver"/>
</dbReference>